<proteinExistence type="predicted"/>
<name>A0A319E104_9EURO</name>
<gene>
    <name evidence="2" type="ORF">BO71DRAFT_427062</name>
</gene>
<evidence type="ECO:0000313" key="2">
    <source>
        <dbReference type="EMBL" id="PYH97443.1"/>
    </source>
</evidence>
<sequence length="275" mass="29838">MASACDCSSNASTRTGTGPQYHHTEWSICTLAGLQIRRSRWWLTTHEGSASGGRAGFSPSAQRSHGDREGYIIEAPPPQPNDNLSDTLPASPYLGSSAVRHGVRLGYSPTLQLKMRALPDSRRSPGRPDQACLPRSQQPACVDNGISGRTCKGRRKIRSGVDWTLSLQGICDHSFIRWFHADLAVDRTPDGESFMTCLEIGSMPDYGTWFRISIPNDQDSVPWNPLRSGAASDRTECRVSAPSPLPSLAGWRSLCFTLHGFTVHGSDGLALATTG</sequence>
<accession>A0A319E104</accession>
<dbReference type="AlphaFoldDB" id="A0A319E104"/>
<organism evidence="2 3">
    <name type="scientific">Aspergillus ellipticus CBS 707.79</name>
    <dbReference type="NCBI Taxonomy" id="1448320"/>
    <lineage>
        <taxon>Eukaryota</taxon>
        <taxon>Fungi</taxon>
        <taxon>Dikarya</taxon>
        <taxon>Ascomycota</taxon>
        <taxon>Pezizomycotina</taxon>
        <taxon>Eurotiomycetes</taxon>
        <taxon>Eurotiomycetidae</taxon>
        <taxon>Eurotiales</taxon>
        <taxon>Aspergillaceae</taxon>
        <taxon>Aspergillus</taxon>
        <taxon>Aspergillus subgen. Circumdati</taxon>
    </lineage>
</organism>
<protein>
    <submittedName>
        <fullName evidence="2">Uncharacterized protein</fullName>
    </submittedName>
</protein>
<dbReference type="Proteomes" id="UP000247810">
    <property type="component" value="Unassembled WGS sequence"/>
</dbReference>
<dbReference type="VEuPathDB" id="FungiDB:BO71DRAFT_427062"/>
<feature type="region of interest" description="Disordered" evidence="1">
    <location>
        <begin position="118"/>
        <end position="138"/>
    </location>
</feature>
<feature type="region of interest" description="Disordered" evidence="1">
    <location>
        <begin position="1"/>
        <end position="20"/>
    </location>
</feature>
<keyword evidence="3" id="KW-1185">Reference proteome</keyword>
<reference evidence="2 3" key="1">
    <citation type="submission" date="2018-02" db="EMBL/GenBank/DDBJ databases">
        <title>The genomes of Aspergillus section Nigri reveals drivers in fungal speciation.</title>
        <authorList>
            <consortium name="DOE Joint Genome Institute"/>
            <person name="Vesth T.C."/>
            <person name="Nybo J."/>
            <person name="Theobald S."/>
            <person name="Brandl J."/>
            <person name="Frisvad J.C."/>
            <person name="Nielsen K.F."/>
            <person name="Lyhne E.K."/>
            <person name="Kogle M.E."/>
            <person name="Kuo A."/>
            <person name="Riley R."/>
            <person name="Clum A."/>
            <person name="Nolan M."/>
            <person name="Lipzen A."/>
            <person name="Salamov A."/>
            <person name="Henrissat B."/>
            <person name="Wiebenga A."/>
            <person name="De vries R.P."/>
            <person name="Grigoriev I.V."/>
            <person name="Mortensen U.H."/>
            <person name="Andersen M.R."/>
            <person name="Baker S.E."/>
        </authorList>
    </citation>
    <scope>NUCLEOTIDE SEQUENCE [LARGE SCALE GENOMIC DNA]</scope>
    <source>
        <strain evidence="2 3">CBS 707.79</strain>
    </source>
</reference>
<evidence type="ECO:0000313" key="3">
    <source>
        <dbReference type="Proteomes" id="UP000247810"/>
    </source>
</evidence>
<feature type="compositionally biased region" description="Polar residues" evidence="1">
    <location>
        <begin position="1"/>
        <end position="18"/>
    </location>
</feature>
<dbReference type="EMBL" id="KZ825824">
    <property type="protein sequence ID" value="PYH97443.1"/>
    <property type="molecule type" value="Genomic_DNA"/>
</dbReference>
<evidence type="ECO:0000256" key="1">
    <source>
        <dbReference type="SAM" id="MobiDB-lite"/>
    </source>
</evidence>